<organism evidence="2 3">
    <name type="scientific">Stephania cephalantha</name>
    <dbReference type="NCBI Taxonomy" id="152367"/>
    <lineage>
        <taxon>Eukaryota</taxon>
        <taxon>Viridiplantae</taxon>
        <taxon>Streptophyta</taxon>
        <taxon>Embryophyta</taxon>
        <taxon>Tracheophyta</taxon>
        <taxon>Spermatophyta</taxon>
        <taxon>Magnoliopsida</taxon>
        <taxon>Ranunculales</taxon>
        <taxon>Menispermaceae</taxon>
        <taxon>Menispermoideae</taxon>
        <taxon>Cissampelideae</taxon>
        <taxon>Stephania</taxon>
    </lineage>
</organism>
<evidence type="ECO:0000313" key="2">
    <source>
        <dbReference type="EMBL" id="KAK9166461.1"/>
    </source>
</evidence>
<dbReference type="Proteomes" id="UP001419268">
    <property type="component" value="Unassembled WGS sequence"/>
</dbReference>
<gene>
    <name evidence="2" type="ORF">Scep_001652</name>
</gene>
<protein>
    <submittedName>
        <fullName evidence="2">Uncharacterized protein</fullName>
    </submittedName>
</protein>
<proteinExistence type="predicted"/>
<comment type="caution">
    <text evidence="2">The sequence shown here is derived from an EMBL/GenBank/DDBJ whole genome shotgun (WGS) entry which is preliminary data.</text>
</comment>
<accession>A0AAP0L8M1</accession>
<evidence type="ECO:0000313" key="3">
    <source>
        <dbReference type="Proteomes" id="UP001419268"/>
    </source>
</evidence>
<name>A0AAP0L8M1_9MAGN</name>
<reference evidence="2 3" key="1">
    <citation type="submission" date="2024-01" db="EMBL/GenBank/DDBJ databases">
        <title>Genome assemblies of Stephania.</title>
        <authorList>
            <person name="Yang L."/>
        </authorList>
    </citation>
    <scope>NUCLEOTIDE SEQUENCE [LARGE SCALE GENOMIC DNA]</scope>
    <source>
        <strain evidence="2">JXDWG</strain>
        <tissue evidence="2">Leaf</tissue>
    </source>
</reference>
<keyword evidence="3" id="KW-1185">Reference proteome</keyword>
<feature type="region of interest" description="Disordered" evidence="1">
    <location>
        <begin position="121"/>
        <end position="155"/>
    </location>
</feature>
<feature type="compositionally biased region" description="Basic and acidic residues" evidence="1">
    <location>
        <begin position="121"/>
        <end position="135"/>
    </location>
</feature>
<dbReference type="EMBL" id="JBBNAG010000001">
    <property type="protein sequence ID" value="KAK9166461.1"/>
    <property type="molecule type" value="Genomic_DNA"/>
</dbReference>
<evidence type="ECO:0000256" key="1">
    <source>
        <dbReference type="SAM" id="MobiDB-lite"/>
    </source>
</evidence>
<dbReference type="AlphaFoldDB" id="A0AAP0L8M1"/>
<sequence>MRTPAVFQGTQSISHGTPRLIHSLELTASSFIKDFISLGFTCGSPPSASLSSHSASVSRQARLPLSSDHQAPLVGDSPSTKVHSMMVCLLEKMRVISSLSLTIAGVSRPYLVFILNKERHNEGDEHAGEREKRSDNSSGVGADGGNGGALSRKDRASIDGVETIKMAGTNATLLPTQTVAL</sequence>